<evidence type="ECO:0000259" key="14">
    <source>
        <dbReference type="PROSITE" id="PS50944"/>
    </source>
</evidence>
<evidence type="ECO:0000256" key="3">
    <source>
        <dbReference type="ARBA" id="ARBA00011738"/>
    </source>
</evidence>
<dbReference type="InterPro" id="IPR050536">
    <property type="entry name" value="DtxR_MntR_Metal-Reg"/>
</dbReference>
<dbReference type="STRING" id="869213.GCA_000517085_02700"/>
<keyword evidence="8" id="KW-0238">DNA-binding</keyword>
<dbReference type="Pfam" id="PF02742">
    <property type="entry name" value="Fe_dep_repr_C"/>
    <property type="match status" value="1"/>
</dbReference>
<feature type="domain" description="HTH dtxR-type" evidence="14">
    <location>
        <begin position="1"/>
        <end position="64"/>
    </location>
</feature>
<dbReference type="InterPro" id="IPR036388">
    <property type="entry name" value="WH-like_DNA-bd_sf"/>
</dbReference>
<evidence type="ECO:0000313" key="15">
    <source>
        <dbReference type="EMBL" id="GAF03732.1"/>
    </source>
</evidence>
<proteinExistence type="inferred from homology"/>
<dbReference type="SMART" id="SM00529">
    <property type="entry name" value="HTH_DTXR"/>
    <property type="match status" value="1"/>
</dbReference>
<dbReference type="OrthoDB" id="9791355at2"/>
<dbReference type="eggNOG" id="COG1321">
    <property type="taxonomic scope" value="Bacteria"/>
</dbReference>
<keyword evidence="5" id="KW-0963">Cytoplasm</keyword>
<dbReference type="Gene3D" id="1.10.10.10">
    <property type="entry name" value="Winged helix-like DNA-binding domain superfamily/Winged helix DNA-binding domain"/>
    <property type="match status" value="1"/>
</dbReference>
<organism evidence="15 16">
    <name type="scientific">Saccharicrinis fermentans DSM 9555 = JCM 21142</name>
    <dbReference type="NCBI Taxonomy" id="869213"/>
    <lineage>
        <taxon>Bacteria</taxon>
        <taxon>Pseudomonadati</taxon>
        <taxon>Bacteroidota</taxon>
        <taxon>Bacteroidia</taxon>
        <taxon>Marinilabiliales</taxon>
        <taxon>Marinilabiliaceae</taxon>
        <taxon>Saccharicrinis</taxon>
    </lineage>
</organism>
<gene>
    <name evidence="15" type="ORF">JCM21142_62413</name>
</gene>
<dbReference type="InterPro" id="IPR022689">
    <property type="entry name" value="Iron_dep_repressor"/>
</dbReference>
<dbReference type="GO" id="GO:0003700">
    <property type="term" value="F:DNA-binding transcription factor activity"/>
    <property type="evidence" value="ECO:0007669"/>
    <property type="project" value="InterPro"/>
</dbReference>
<evidence type="ECO:0000256" key="10">
    <source>
        <dbReference type="ARBA" id="ARBA00023163"/>
    </source>
</evidence>
<dbReference type="PANTHER" id="PTHR33238">
    <property type="entry name" value="IRON (METAL) DEPENDENT REPRESSOR, DTXR FAMILY"/>
    <property type="match status" value="1"/>
</dbReference>
<evidence type="ECO:0000256" key="7">
    <source>
        <dbReference type="ARBA" id="ARBA00023015"/>
    </source>
</evidence>
<dbReference type="SUPFAM" id="SSF47979">
    <property type="entry name" value="Iron-dependent repressor protein, dimerization domain"/>
    <property type="match status" value="1"/>
</dbReference>
<evidence type="ECO:0000256" key="12">
    <source>
        <dbReference type="ARBA" id="ARBA00025185"/>
    </source>
</evidence>
<evidence type="ECO:0000256" key="8">
    <source>
        <dbReference type="ARBA" id="ARBA00023125"/>
    </source>
</evidence>
<accession>W7Y6B8</accession>
<dbReference type="Pfam" id="PF01325">
    <property type="entry name" value="Fe_dep_repress"/>
    <property type="match status" value="1"/>
</dbReference>
<dbReference type="PANTHER" id="PTHR33238:SF11">
    <property type="entry name" value="TRANSCRIPTIONAL REGULATOR MNTR"/>
    <property type="match status" value="1"/>
</dbReference>
<dbReference type="EMBL" id="BAMD01000029">
    <property type="protein sequence ID" value="GAF03732.1"/>
    <property type="molecule type" value="Genomic_DNA"/>
</dbReference>
<dbReference type="Proteomes" id="UP000019402">
    <property type="component" value="Unassembled WGS sequence"/>
</dbReference>
<sequence>MNSTSVENFLKSIFTLRHDEGEKSSTTNMAMRLGISGPAVTDMAKKLSVKGLVVYAPYKELELTPAGLSLAVKVIRRHRLWEMFLYRVLKMDLGEVHREAEILEHQTSDSLLEKIDDYLGRPKFDPHGDPIPGVDGFIQKHQGAFKLNECVEGKRYRIVRLIYGESEVQQLFKHYQVETGKGFEVIKLFSLDGSMEVEMEGRRVLLSAVIQKRVYCISVNG</sequence>
<dbReference type="GO" id="GO:0046914">
    <property type="term" value="F:transition metal ion binding"/>
    <property type="evidence" value="ECO:0007669"/>
    <property type="project" value="InterPro"/>
</dbReference>
<dbReference type="RefSeq" id="WP_027472240.1">
    <property type="nucleotide sequence ID" value="NZ_BAMD01000029.1"/>
</dbReference>
<keyword evidence="7" id="KW-0805">Transcription regulation</keyword>
<dbReference type="InterPro" id="IPR001367">
    <property type="entry name" value="Fe_dep_repressor"/>
</dbReference>
<keyword evidence="16" id="KW-1185">Reference proteome</keyword>
<comment type="caution">
    <text evidence="15">The sequence shown here is derived from an EMBL/GenBank/DDBJ whole genome shotgun (WGS) entry which is preliminary data.</text>
</comment>
<evidence type="ECO:0000256" key="6">
    <source>
        <dbReference type="ARBA" id="ARBA00022491"/>
    </source>
</evidence>
<keyword evidence="11" id="KW-0464">Manganese</keyword>
<evidence type="ECO:0000256" key="5">
    <source>
        <dbReference type="ARBA" id="ARBA00022490"/>
    </source>
</evidence>
<comment type="subcellular location">
    <subcellularLocation>
        <location evidence="1">Cytoplasm</location>
    </subcellularLocation>
</comment>
<evidence type="ECO:0000256" key="1">
    <source>
        <dbReference type="ARBA" id="ARBA00004496"/>
    </source>
</evidence>
<protein>
    <recommendedName>
        <fullName evidence="4">Transcriptional regulator MntR</fullName>
    </recommendedName>
    <alternativeName>
        <fullName evidence="13">Manganese transport regulator</fullName>
    </alternativeName>
</protein>
<dbReference type="AlphaFoldDB" id="W7Y6B8"/>
<dbReference type="InterPro" id="IPR036390">
    <property type="entry name" value="WH_DNA-bd_sf"/>
</dbReference>
<evidence type="ECO:0000256" key="11">
    <source>
        <dbReference type="ARBA" id="ARBA00023211"/>
    </source>
</evidence>
<comment type="function">
    <text evidence="12">In the presence of manganese, represses expression of mntH and mntS. Up-regulates expression of mntP.</text>
</comment>
<evidence type="ECO:0000313" key="16">
    <source>
        <dbReference type="Proteomes" id="UP000019402"/>
    </source>
</evidence>
<name>W7Y6B8_9BACT</name>
<evidence type="ECO:0000256" key="9">
    <source>
        <dbReference type="ARBA" id="ARBA00023159"/>
    </source>
</evidence>
<evidence type="ECO:0000256" key="13">
    <source>
        <dbReference type="ARBA" id="ARBA00032593"/>
    </source>
</evidence>
<keyword evidence="9" id="KW-0010">Activator</keyword>
<dbReference type="GO" id="GO:0003677">
    <property type="term" value="F:DNA binding"/>
    <property type="evidence" value="ECO:0007669"/>
    <property type="project" value="UniProtKB-KW"/>
</dbReference>
<keyword evidence="6" id="KW-0678">Repressor</keyword>
<dbReference type="GO" id="GO:0046983">
    <property type="term" value="F:protein dimerization activity"/>
    <property type="evidence" value="ECO:0007669"/>
    <property type="project" value="InterPro"/>
</dbReference>
<comment type="similarity">
    <text evidence="2">Belongs to the DtxR/MntR family.</text>
</comment>
<dbReference type="InterPro" id="IPR022687">
    <property type="entry name" value="HTH_DTXR"/>
</dbReference>
<evidence type="ECO:0000256" key="2">
    <source>
        <dbReference type="ARBA" id="ARBA00007871"/>
    </source>
</evidence>
<dbReference type="SUPFAM" id="SSF46785">
    <property type="entry name" value="Winged helix' DNA-binding domain"/>
    <property type="match status" value="1"/>
</dbReference>
<comment type="subunit">
    <text evidence="3">Homodimer.</text>
</comment>
<dbReference type="GO" id="GO:0005737">
    <property type="term" value="C:cytoplasm"/>
    <property type="evidence" value="ECO:0007669"/>
    <property type="project" value="UniProtKB-SubCell"/>
</dbReference>
<dbReference type="PROSITE" id="PS50944">
    <property type="entry name" value="HTH_DTXR"/>
    <property type="match status" value="1"/>
</dbReference>
<keyword evidence="10" id="KW-0804">Transcription</keyword>
<dbReference type="InterPro" id="IPR036421">
    <property type="entry name" value="Fe_dep_repressor_sf"/>
</dbReference>
<evidence type="ECO:0000256" key="4">
    <source>
        <dbReference type="ARBA" id="ARBA00022386"/>
    </source>
</evidence>
<reference evidence="15 16" key="1">
    <citation type="journal article" date="2014" name="Genome Announc.">
        <title>Draft Genome Sequence of Cytophaga fermentans JCM 21142T, a Facultative Anaerobe Isolated from Marine Mud.</title>
        <authorList>
            <person name="Starns D."/>
            <person name="Oshima K."/>
            <person name="Suda W."/>
            <person name="Iino T."/>
            <person name="Yuki M."/>
            <person name="Inoue J."/>
            <person name="Kitamura K."/>
            <person name="Iida T."/>
            <person name="Darby A."/>
            <person name="Hattori M."/>
            <person name="Ohkuma M."/>
        </authorList>
    </citation>
    <scope>NUCLEOTIDE SEQUENCE [LARGE SCALE GENOMIC DNA]</scope>
    <source>
        <strain evidence="15 16">JCM 21142</strain>
    </source>
</reference>